<accession>A0A9E6UM08</accession>
<dbReference type="RefSeq" id="WP_261402649.1">
    <property type="nucleotide sequence ID" value="NZ_CP081869.1"/>
</dbReference>
<gene>
    <name evidence="1" type="ORF">K6K41_23115</name>
</gene>
<evidence type="ECO:0000313" key="1">
    <source>
        <dbReference type="EMBL" id="QZN99565.1"/>
    </source>
</evidence>
<dbReference type="EMBL" id="CP081869">
    <property type="protein sequence ID" value="QZN99565.1"/>
    <property type="molecule type" value="Genomic_DNA"/>
</dbReference>
<organism evidence="1 2">
    <name type="scientific">Chenggangzhangella methanolivorans</name>
    <dbReference type="NCBI Taxonomy" id="1437009"/>
    <lineage>
        <taxon>Bacteria</taxon>
        <taxon>Pseudomonadati</taxon>
        <taxon>Pseudomonadota</taxon>
        <taxon>Alphaproteobacteria</taxon>
        <taxon>Hyphomicrobiales</taxon>
        <taxon>Methylopilaceae</taxon>
        <taxon>Chenggangzhangella</taxon>
    </lineage>
</organism>
<dbReference type="Proteomes" id="UP000825701">
    <property type="component" value="Chromosome"/>
</dbReference>
<protein>
    <submittedName>
        <fullName evidence="1">Uncharacterized protein</fullName>
    </submittedName>
</protein>
<dbReference type="AlphaFoldDB" id="A0A9E6UM08"/>
<evidence type="ECO:0000313" key="2">
    <source>
        <dbReference type="Proteomes" id="UP000825701"/>
    </source>
</evidence>
<reference evidence="1" key="1">
    <citation type="submission" date="2021-08" db="EMBL/GenBank/DDBJ databases">
        <authorList>
            <person name="Zhang H."/>
            <person name="Xu M."/>
            <person name="Yu Z."/>
            <person name="Yang L."/>
            <person name="Cai Y."/>
        </authorList>
    </citation>
    <scope>NUCLEOTIDE SEQUENCE</scope>
    <source>
        <strain evidence="1">CHL1</strain>
    </source>
</reference>
<dbReference type="KEGG" id="cmet:K6K41_23115"/>
<sequence length="95" mass="10135">MIVAKLVVAAGLIHAQATTTNIDIPHDSAVRALAIADQCDPDKIYTDVIRVVALSVGLNFDKPSEADADIIAATRAQYKRFRKTDGSWPVSSSPA</sequence>
<proteinExistence type="predicted"/>
<name>A0A9E6UM08_9HYPH</name>
<keyword evidence="2" id="KW-1185">Reference proteome</keyword>